<feature type="region of interest" description="Disordered" evidence="1">
    <location>
        <begin position="1"/>
        <end position="110"/>
    </location>
</feature>
<dbReference type="Proteomes" id="UP001152797">
    <property type="component" value="Unassembled WGS sequence"/>
</dbReference>
<proteinExistence type="predicted"/>
<comment type="caution">
    <text evidence="2">The sequence shown here is derived from an EMBL/GenBank/DDBJ whole genome shotgun (WGS) entry which is preliminary data.</text>
</comment>
<evidence type="ECO:0000313" key="3">
    <source>
        <dbReference type="EMBL" id="CAL4763746.1"/>
    </source>
</evidence>
<feature type="compositionally biased region" description="Acidic residues" evidence="1">
    <location>
        <begin position="180"/>
        <end position="194"/>
    </location>
</feature>
<sequence length="194" mass="21106">MTDSQSTEPYTPNAENHRSPNAATGDEGDSSQQPLIVTPPPHEKPFGVVDFTPPKVSLRDTVEDTSSSTSATSPGFLQVSDFGGESYEEETETDDESYTFSSDDIDANDDNDDIDGHGCDTIVSTQVSVESVSYLWQCPYCGRRASQNCCLTCMMEDAVFPEDYLNAQVDSAGQPNSNNDESDNSNNDESDREP</sequence>
<organism evidence="2">
    <name type="scientific">Cladocopium goreaui</name>
    <dbReference type="NCBI Taxonomy" id="2562237"/>
    <lineage>
        <taxon>Eukaryota</taxon>
        <taxon>Sar</taxon>
        <taxon>Alveolata</taxon>
        <taxon>Dinophyceae</taxon>
        <taxon>Suessiales</taxon>
        <taxon>Symbiodiniaceae</taxon>
        <taxon>Cladocopium</taxon>
    </lineage>
</organism>
<dbReference type="EMBL" id="CAMXCT020000271">
    <property type="protein sequence ID" value="CAL1129809.1"/>
    <property type="molecule type" value="Genomic_DNA"/>
</dbReference>
<protein>
    <submittedName>
        <fullName evidence="2">Uncharacterized protein</fullName>
    </submittedName>
</protein>
<evidence type="ECO:0000313" key="4">
    <source>
        <dbReference type="Proteomes" id="UP001152797"/>
    </source>
</evidence>
<dbReference type="EMBL" id="CAMXCT010000271">
    <property type="protein sequence ID" value="CAI3976434.1"/>
    <property type="molecule type" value="Genomic_DNA"/>
</dbReference>
<name>A0A9P1BN86_9DINO</name>
<feature type="compositionally biased region" description="Polar residues" evidence="1">
    <location>
        <begin position="1"/>
        <end position="22"/>
    </location>
</feature>
<feature type="compositionally biased region" description="Acidic residues" evidence="1">
    <location>
        <begin position="86"/>
        <end position="110"/>
    </location>
</feature>
<dbReference type="EMBL" id="CAMXCT030000271">
    <property type="protein sequence ID" value="CAL4763746.1"/>
    <property type="molecule type" value="Genomic_DNA"/>
</dbReference>
<feature type="region of interest" description="Disordered" evidence="1">
    <location>
        <begin position="165"/>
        <end position="194"/>
    </location>
</feature>
<dbReference type="AlphaFoldDB" id="A0A9P1BN86"/>
<reference evidence="3 4" key="2">
    <citation type="submission" date="2024-05" db="EMBL/GenBank/DDBJ databases">
        <authorList>
            <person name="Chen Y."/>
            <person name="Shah S."/>
            <person name="Dougan E. K."/>
            <person name="Thang M."/>
            <person name="Chan C."/>
        </authorList>
    </citation>
    <scope>NUCLEOTIDE SEQUENCE [LARGE SCALE GENOMIC DNA]</scope>
</reference>
<evidence type="ECO:0000256" key="1">
    <source>
        <dbReference type="SAM" id="MobiDB-lite"/>
    </source>
</evidence>
<evidence type="ECO:0000313" key="2">
    <source>
        <dbReference type="EMBL" id="CAI3976434.1"/>
    </source>
</evidence>
<accession>A0A9P1BN86</accession>
<gene>
    <name evidence="2" type="ORF">C1SCF055_LOCUS4654</name>
</gene>
<reference evidence="2" key="1">
    <citation type="submission" date="2022-10" db="EMBL/GenBank/DDBJ databases">
        <authorList>
            <person name="Chen Y."/>
            <person name="Dougan E. K."/>
            <person name="Chan C."/>
            <person name="Rhodes N."/>
            <person name="Thang M."/>
        </authorList>
    </citation>
    <scope>NUCLEOTIDE SEQUENCE</scope>
</reference>
<keyword evidence="4" id="KW-1185">Reference proteome</keyword>
<feature type="compositionally biased region" description="Polar residues" evidence="1">
    <location>
        <begin position="64"/>
        <end position="75"/>
    </location>
</feature>